<gene>
    <name evidence="2" type="ORF">BBJ29_000481</name>
</gene>
<accession>A0A421FRZ6</accession>
<reference evidence="2 3" key="1">
    <citation type="submission" date="2018-07" db="EMBL/GenBank/DDBJ databases">
        <title>Genome sequencing of oomycete isolates from Chile give support for New Zealand origin for Phytophthora kernoviae and make available the first Nothophytophthora sp. genome.</title>
        <authorList>
            <person name="Studholme D.J."/>
            <person name="Sanfuentes E."/>
            <person name="Panda P."/>
            <person name="Hill R."/>
            <person name="Sambles C."/>
            <person name="Grant M."/>
            <person name="Williams N.M."/>
            <person name="Mcdougal R.L."/>
        </authorList>
    </citation>
    <scope>NUCLEOTIDE SEQUENCE [LARGE SCALE GENOMIC DNA]</scope>
    <source>
        <strain evidence="2">Chile7</strain>
    </source>
</reference>
<name>A0A421FRZ6_9STRA</name>
<feature type="signal peptide" evidence="1">
    <location>
        <begin position="1"/>
        <end position="18"/>
    </location>
</feature>
<evidence type="ECO:0000313" key="2">
    <source>
        <dbReference type="EMBL" id="RLN50202.1"/>
    </source>
</evidence>
<dbReference type="AlphaFoldDB" id="A0A421FRZ6"/>
<organism evidence="2 3">
    <name type="scientific">Phytophthora kernoviae</name>
    <dbReference type="NCBI Taxonomy" id="325452"/>
    <lineage>
        <taxon>Eukaryota</taxon>
        <taxon>Sar</taxon>
        <taxon>Stramenopiles</taxon>
        <taxon>Oomycota</taxon>
        <taxon>Peronosporomycetes</taxon>
        <taxon>Peronosporales</taxon>
        <taxon>Peronosporaceae</taxon>
        <taxon>Phytophthora</taxon>
    </lineage>
</organism>
<dbReference type="Proteomes" id="UP000284657">
    <property type="component" value="Unassembled WGS sequence"/>
</dbReference>
<protein>
    <submittedName>
        <fullName evidence="2">Uncharacterized protein</fullName>
    </submittedName>
</protein>
<evidence type="ECO:0000256" key="1">
    <source>
        <dbReference type="SAM" id="SignalP"/>
    </source>
</evidence>
<feature type="chain" id="PRO_5018982274" evidence="1">
    <location>
        <begin position="19"/>
        <end position="281"/>
    </location>
</feature>
<comment type="caution">
    <text evidence="2">The sequence shown here is derived from an EMBL/GenBank/DDBJ whole genome shotgun (WGS) entry which is preliminary data.</text>
</comment>
<keyword evidence="1" id="KW-0732">Signal</keyword>
<sequence length="281" mass="30515">MMRAMWCCLVALLGVCLACSLIAITGQSTSPKLMWGTSPLTPASLQSPVDTWVDVPDTNVTVELLNEVVVLISYDVSVSHATAIEPEDFQVKELSELSFRVAVDGSPYRQSATTLDDREPVVAVASGYLVLEIPRGRHDVVLQWRKRGTHVVTWAVTSNILDGFADSAAYDEIETVLEINGLRYRETGSYGIVEGSKKSTVQLQGSVMMKLIPGEYSAVLCWKSLLGSSRPCVNPWSNNPKIIAPTLVSGSEDNTVEILGVSISDTDGEMALDYEVTVMVL</sequence>
<dbReference type="EMBL" id="MBAD02002054">
    <property type="protein sequence ID" value="RLN50202.1"/>
    <property type="molecule type" value="Genomic_DNA"/>
</dbReference>
<proteinExistence type="predicted"/>
<evidence type="ECO:0000313" key="3">
    <source>
        <dbReference type="Proteomes" id="UP000284657"/>
    </source>
</evidence>